<evidence type="ECO:0000256" key="1">
    <source>
        <dbReference type="ARBA" id="ARBA00023125"/>
    </source>
</evidence>
<evidence type="ECO:0000313" key="5">
    <source>
        <dbReference type="Proteomes" id="UP000001654"/>
    </source>
</evidence>
<dbReference type="Pfam" id="PF00436">
    <property type="entry name" value="SSB"/>
    <property type="match status" value="1"/>
</dbReference>
<dbReference type="InterPro" id="IPR011344">
    <property type="entry name" value="ssDNA-bd"/>
</dbReference>
<proteinExistence type="inferred from homology"/>
<dbReference type="InterPro" id="IPR012340">
    <property type="entry name" value="NA-bd_OB-fold"/>
</dbReference>
<dbReference type="PANTHER" id="PTHR10302">
    <property type="entry name" value="SINGLE-STRANDED DNA-BINDING PROTEIN"/>
    <property type="match status" value="1"/>
</dbReference>
<dbReference type="CDD" id="cd04496">
    <property type="entry name" value="SSB_OBF"/>
    <property type="match status" value="1"/>
</dbReference>
<accession>D5BB32</accession>
<dbReference type="HOGENOM" id="CLU_078758_2_3_10"/>
<dbReference type="SUPFAM" id="SSF50249">
    <property type="entry name" value="Nucleic acid-binding proteins"/>
    <property type="match status" value="1"/>
</dbReference>
<dbReference type="GO" id="GO:0003697">
    <property type="term" value="F:single-stranded DNA binding"/>
    <property type="evidence" value="ECO:0007669"/>
    <property type="project" value="UniProtKB-UniRule"/>
</dbReference>
<name>D5BB32_ZUNPS</name>
<dbReference type="Proteomes" id="UP000001654">
    <property type="component" value="Chromosome"/>
</dbReference>
<gene>
    <name evidence="4" type="ordered locus">ZPR_4269</name>
</gene>
<keyword evidence="5" id="KW-1185">Reference proteome</keyword>
<comment type="subunit">
    <text evidence="2">Homotetramer.</text>
</comment>
<dbReference type="InterPro" id="IPR000424">
    <property type="entry name" value="Primosome_PriB/ssb"/>
</dbReference>
<comment type="caution">
    <text evidence="2">Lacks conserved residue(s) required for the propagation of feature annotation.</text>
</comment>
<dbReference type="NCBIfam" id="TIGR00621">
    <property type="entry name" value="ssb"/>
    <property type="match status" value="1"/>
</dbReference>
<dbReference type="STRING" id="655815.ZPR_4269"/>
<dbReference type="KEGG" id="zpr:ZPR_4269"/>
<dbReference type="EMBL" id="CP001650">
    <property type="protein sequence ID" value="ADF54572.1"/>
    <property type="molecule type" value="Genomic_DNA"/>
</dbReference>
<dbReference type="GO" id="GO:0006260">
    <property type="term" value="P:DNA replication"/>
    <property type="evidence" value="ECO:0007669"/>
    <property type="project" value="InterPro"/>
</dbReference>
<dbReference type="HAMAP" id="MF_00984">
    <property type="entry name" value="SSB"/>
    <property type="match status" value="1"/>
</dbReference>
<keyword evidence="1 2" id="KW-0238">DNA-binding</keyword>
<evidence type="ECO:0000256" key="3">
    <source>
        <dbReference type="PIRNR" id="PIRNR002070"/>
    </source>
</evidence>
<dbReference type="Gene3D" id="2.40.50.140">
    <property type="entry name" value="Nucleic acid-binding proteins"/>
    <property type="match status" value="1"/>
</dbReference>
<protein>
    <recommendedName>
        <fullName evidence="2 3">Single-stranded DNA-binding protein</fullName>
        <shortName evidence="2">SSB</shortName>
    </recommendedName>
</protein>
<reference evidence="4 5" key="1">
    <citation type="journal article" date="2010" name="BMC Genomics">
        <title>The complete genome of Zunongwangia profunda SM-A87 reveals its adaptation to the deep-sea environment and ecological role in sedimentary organic nitrogen degradation.</title>
        <authorList>
            <person name="Qin Q.L."/>
            <person name="Zhang X.Y."/>
            <person name="Wang X.M."/>
            <person name="Liu G.M."/>
            <person name="Chen X.L."/>
            <person name="Xie B.B."/>
            <person name="Dang H.Y."/>
            <person name="Zhou B.C."/>
            <person name="Yu J."/>
            <person name="Zhang Y.Z."/>
        </authorList>
    </citation>
    <scope>NUCLEOTIDE SEQUENCE [LARGE SCALE GENOMIC DNA]</scope>
    <source>
        <strain evidence="5">DSM 18752 / CCTCC AB 206139 / SM-A87</strain>
    </source>
</reference>
<dbReference type="PIRSF" id="PIRSF002070">
    <property type="entry name" value="SSB"/>
    <property type="match status" value="1"/>
</dbReference>
<dbReference type="AlphaFoldDB" id="D5BB32"/>
<organism evidence="4 5">
    <name type="scientific">Zunongwangia profunda (strain DSM 18752 / CCTCC AB 206139 / SM-A87)</name>
    <name type="common">Wangia profunda</name>
    <dbReference type="NCBI Taxonomy" id="655815"/>
    <lineage>
        <taxon>Bacteria</taxon>
        <taxon>Pseudomonadati</taxon>
        <taxon>Bacteroidota</taxon>
        <taxon>Flavobacteriia</taxon>
        <taxon>Flavobacteriales</taxon>
        <taxon>Flavobacteriaceae</taxon>
        <taxon>Zunongwangia</taxon>
    </lineage>
</organism>
<sequence length="131" mass="14922">MRPFLLIIFKTFIMKTIKNHVQLIGNIGQDPQVTNLENGKIVAQFSMATNENYKDAKGEKQSETHWHSVVAWGKLATIIEKYAVVGKQIAIEGKLAQRSYETKEGEKRYYTEVVAREILLLGSKMVSNHKN</sequence>
<evidence type="ECO:0000313" key="4">
    <source>
        <dbReference type="EMBL" id="ADF54572.1"/>
    </source>
</evidence>
<dbReference type="eggNOG" id="COG0629">
    <property type="taxonomic scope" value="Bacteria"/>
</dbReference>
<evidence type="ECO:0000256" key="2">
    <source>
        <dbReference type="HAMAP-Rule" id="MF_00984"/>
    </source>
</evidence>
<dbReference type="GO" id="GO:0009295">
    <property type="term" value="C:nucleoid"/>
    <property type="evidence" value="ECO:0007669"/>
    <property type="project" value="TreeGrafter"/>
</dbReference>
<dbReference type="PANTHER" id="PTHR10302:SF0">
    <property type="entry name" value="SINGLE-STRANDED DNA-BINDING PROTEIN, MITOCHONDRIAL"/>
    <property type="match status" value="1"/>
</dbReference>
<dbReference type="PROSITE" id="PS50935">
    <property type="entry name" value="SSB"/>
    <property type="match status" value="1"/>
</dbReference>